<evidence type="ECO:0000256" key="1">
    <source>
        <dbReference type="PIRNR" id="PIRNR006162"/>
    </source>
</evidence>
<dbReference type="GO" id="GO:0009395">
    <property type="term" value="P:phospholipid catabolic process"/>
    <property type="evidence" value="ECO:0007669"/>
    <property type="project" value="UniProtKB-KW"/>
</dbReference>
<keyword evidence="1" id="KW-1003">Cell membrane</keyword>
<dbReference type="RefSeq" id="WP_108673802.1">
    <property type="nucleotide sequence ID" value="NZ_CP025628.1"/>
</dbReference>
<feature type="domain" description="YutG/PgpA" evidence="3">
    <location>
        <begin position="17"/>
        <end position="153"/>
    </location>
</feature>
<keyword evidence="1" id="KW-0460">Magnesium</keyword>
<keyword evidence="2" id="KW-1133">Transmembrane helix</keyword>
<evidence type="ECO:0000313" key="4">
    <source>
        <dbReference type="EMBL" id="AWD32385.1"/>
    </source>
</evidence>
<keyword evidence="1" id="KW-0443">Lipid metabolism</keyword>
<evidence type="ECO:0000256" key="2">
    <source>
        <dbReference type="SAM" id="Phobius"/>
    </source>
</evidence>
<keyword evidence="1" id="KW-0442">Lipid degradation</keyword>
<accession>A0A3Q8F3G1</accession>
<dbReference type="CDD" id="cd06971">
    <property type="entry name" value="PgpA"/>
    <property type="match status" value="1"/>
</dbReference>
<dbReference type="GO" id="GO:0005886">
    <property type="term" value="C:plasma membrane"/>
    <property type="evidence" value="ECO:0007669"/>
    <property type="project" value="UniProtKB-SubCell"/>
</dbReference>
<dbReference type="SUPFAM" id="SSF101307">
    <property type="entry name" value="YutG-like"/>
    <property type="match status" value="1"/>
</dbReference>
<keyword evidence="1 4" id="KW-0378">Hydrolase</keyword>
<keyword evidence="1" id="KW-0595">Phospholipid degradation</keyword>
<dbReference type="InterPro" id="IPR007686">
    <property type="entry name" value="YutG/PgpA"/>
</dbReference>
<comment type="function">
    <text evidence="1">Lipid phosphatase which dephosphorylates phosphatidylglycerophosphate (PGP) to phosphatidylglycerol (PG).</text>
</comment>
<keyword evidence="1 2" id="KW-0812">Transmembrane</keyword>
<reference evidence="4 5" key="1">
    <citation type="journal article" date="2018" name="Parasitology">
        <title>The reduced genome of Candidatus Kinetoplastibacterium sorsogonicusi, the endosymbiont of Kentomonas sorsogonicus (Trypanosomatidae): loss of the haem-synthesis pathway.</title>
        <authorList>
            <person name="Silva F.M."/>
            <person name="Kostygov A.Y."/>
            <person name="Spodareva V.V."/>
            <person name="Butenko A."/>
            <person name="Tossou R."/>
            <person name="Lukes J."/>
            <person name="Yurchenko V."/>
            <person name="Alves J.M.P."/>
        </authorList>
    </citation>
    <scope>NUCLEOTIDE SEQUENCE [LARGE SCALE GENOMIC DNA]</scope>
    <source>
        <strain evidence="4 5">MF-08</strain>
    </source>
</reference>
<protein>
    <recommendedName>
        <fullName evidence="1">Phosphatidylglycerophosphatase A</fullName>
        <ecNumber evidence="1">3.1.3.27</ecNumber>
    </recommendedName>
    <alternativeName>
        <fullName evidence="1">Phosphatidylglycerolphosphate phosphatase A</fullName>
    </alternativeName>
</protein>
<feature type="transmembrane region" description="Helical" evidence="2">
    <location>
        <begin position="15"/>
        <end position="40"/>
    </location>
</feature>
<dbReference type="PANTHER" id="PTHR36305">
    <property type="entry name" value="PHOSPHATIDYLGLYCEROPHOSPHATASE A"/>
    <property type="match status" value="1"/>
</dbReference>
<dbReference type="GO" id="GO:0006655">
    <property type="term" value="P:phosphatidylglycerol biosynthetic process"/>
    <property type="evidence" value="ECO:0007669"/>
    <property type="project" value="UniProtKB-UniPathway"/>
</dbReference>
<dbReference type="EMBL" id="CP025628">
    <property type="protein sequence ID" value="AWD32385.1"/>
    <property type="molecule type" value="Genomic_DNA"/>
</dbReference>
<gene>
    <name evidence="4" type="primary">pgpA</name>
    <name evidence="4" type="ORF">CKSOR_00263</name>
</gene>
<dbReference type="InterPro" id="IPR036681">
    <property type="entry name" value="PgpA-like_sf"/>
</dbReference>
<feature type="transmembrane region" description="Helical" evidence="2">
    <location>
        <begin position="88"/>
        <end position="113"/>
    </location>
</feature>
<comment type="catalytic activity">
    <reaction evidence="1">
        <text>a 1,2-diacyl-sn-glycero-3-phospho-(1'-sn-glycero-3'-phosphate) + H2O = a 1,2-diacyl-sn-glycero-3-phospho-(1'-sn-glycerol) + phosphate</text>
        <dbReference type="Rhea" id="RHEA:33751"/>
        <dbReference type="ChEBI" id="CHEBI:15377"/>
        <dbReference type="ChEBI" id="CHEBI:43474"/>
        <dbReference type="ChEBI" id="CHEBI:60110"/>
        <dbReference type="ChEBI" id="CHEBI:64716"/>
        <dbReference type="EC" id="3.1.3.27"/>
    </reaction>
</comment>
<dbReference type="GO" id="GO:0008962">
    <property type="term" value="F:phosphatidylglycerophosphatase activity"/>
    <property type="evidence" value="ECO:0007669"/>
    <property type="project" value="UniProtKB-EC"/>
</dbReference>
<dbReference type="UniPathway" id="UPA00084">
    <property type="reaction ID" value="UER00504"/>
</dbReference>
<comment type="pathway">
    <text evidence="1">Phospholipid metabolism; phosphatidylglycerol biosynthesis; phosphatidylglycerol from CDP-diacylglycerol: step 2/2.</text>
</comment>
<dbReference type="PANTHER" id="PTHR36305:SF1">
    <property type="entry name" value="PHOSPHATIDYLGLYCEROPHOSPHATASE A"/>
    <property type="match status" value="1"/>
</dbReference>
<dbReference type="GO" id="GO:0046872">
    <property type="term" value="F:metal ion binding"/>
    <property type="evidence" value="ECO:0007669"/>
    <property type="project" value="UniProtKB-KW"/>
</dbReference>
<sequence length="154" mass="17776">MIINFKWIFKKPNRALAFGLGSGLFIAPGTTATLFSWLIWYLLSDFLSSSFIITIIIVGFFYGCYICDQLNNELKLSDHPSIVIDEIISFWLVLLLVKDIFYIKLISFLLFRIIDIIKPFPINIVDKFIKNGFGIMLDDLFAAIFTIFIINIIF</sequence>
<dbReference type="OrthoDB" id="9804091at2"/>
<dbReference type="AlphaFoldDB" id="A0A3Q8F3G1"/>
<organism evidence="4 5">
    <name type="scientific">Candidatus Kinetoplastidibacterium kentomonadis</name>
    <dbReference type="NCBI Taxonomy" id="1576550"/>
    <lineage>
        <taxon>Bacteria</taxon>
        <taxon>Pseudomonadati</taxon>
        <taxon>Pseudomonadota</taxon>
        <taxon>Betaproteobacteria</taxon>
        <taxon>Candidatus Kinetoplastidibacterium</taxon>
    </lineage>
</organism>
<dbReference type="EC" id="3.1.3.27" evidence="1"/>
<keyword evidence="1" id="KW-0479">Metal-binding</keyword>
<keyword evidence="1 2" id="KW-0472">Membrane</keyword>
<dbReference type="PIRSF" id="PIRSF006162">
    <property type="entry name" value="PgpA"/>
    <property type="match status" value="1"/>
</dbReference>
<evidence type="ECO:0000313" key="5">
    <source>
        <dbReference type="Proteomes" id="UP000266796"/>
    </source>
</evidence>
<dbReference type="KEGG" id="kso:CKSOR_00263"/>
<keyword evidence="5" id="KW-1185">Reference proteome</keyword>
<evidence type="ECO:0000259" key="3">
    <source>
        <dbReference type="Pfam" id="PF04608"/>
    </source>
</evidence>
<dbReference type="Proteomes" id="UP000266796">
    <property type="component" value="Chromosome"/>
</dbReference>
<feature type="transmembrane region" description="Helical" evidence="2">
    <location>
        <begin position="133"/>
        <end position="153"/>
    </location>
</feature>
<proteinExistence type="predicted"/>
<dbReference type="Pfam" id="PF04608">
    <property type="entry name" value="PgpA"/>
    <property type="match status" value="1"/>
</dbReference>
<name>A0A3Q8F3G1_9PROT</name>
<keyword evidence="1" id="KW-1208">Phospholipid metabolism</keyword>
<keyword evidence="1" id="KW-0997">Cell inner membrane</keyword>
<comment type="subcellular location">
    <subcellularLocation>
        <location evidence="1">Cell inner membrane</location>
        <topology evidence="1">Multi-pass membrane protein</topology>
    </subcellularLocation>
</comment>
<comment type="cofactor">
    <cofactor evidence="1">
        <name>Mg(2+)</name>
        <dbReference type="ChEBI" id="CHEBI:18420"/>
    </cofactor>
</comment>
<feature type="transmembrane region" description="Helical" evidence="2">
    <location>
        <begin position="46"/>
        <end position="67"/>
    </location>
</feature>
<dbReference type="InterPro" id="IPR026037">
    <property type="entry name" value="PgpA"/>
</dbReference>